<name>F8L6L1_SIMNZ</name>
<keyword evidence="2" id="KW-1185">Reference proteome</keyword>
<dbReference type="HOGENOM" id="CLU_241071_0_0_0"/>
<gene>
    <name evidence="1" type="ordered locus">SNE_A04800</name>
</gene>
<dbReference type="eggNOG" id="ENOG502Z997">
    <property type="taxonomic scope" value="Bacteria"/>
</dbReference>
<dbReference type="STRING" id="331113.SNE_A04800"/>
<dbReference type="EMBL" id="FR872582">
    <property type="protein sequence ID" value="CCB88357.1"/>
    <property type="molecule type" value="Genomic_DNA"/>
</dbReference>
<evidence type="ECO:0000313" key="2">
    <source>
        <dbReference type="Proteomes" id="UP000000496"/>
    </source>
</evidence>
<organism evidence="1 2">
    <name type="scientific">Simkania negevensis (strain ATCC VR-1471 / DSM 27360 / Z)</name>
    <dbReference type="NCBI Taxonomy" id="331113"/>
    <lineage>
        <taxon>Bacteria</taxon>
        <taxon>Pseudomonadati</taxon>
        <taxon>Chlamydiota</taxon>
        <taxon>Chlamydiia</taxon>
        <taxon>Parachlamydiales</taxon>
        <taxon>Simkaniaceae</taxon>
        <taxon>Simkania</taxon>
    </lineage>
</organism>
<accession>F8L6L1</accession>
<protein>
    <submittedName>
        <fullName evidence="1">Uncharacterized protein</fullName>
    </submittedName>
</protein>
<sequence>MSRISKKRTIIFSLLCVFFFAFAIFHHTLICYGVKFFLTSRLPKGETLVVDYESGHWEKGAYVLHHVSLSRQSAEKSSGFEVKVEDLRFVFSLQFFPFHFGSQLVIDSPEIALLDAKRNEKKKKKGLYSLCEQFLFKKEIFVNRGKVALNKDRSMEAYFSIETGQGADQQGTLFLAHSEEALENAPLKAHFFRRDRDFEFDVHFNELQLPWMFSMARFFSLPIDPSIQLSEGNLSGGLAFGLSSANQISHIQYDLKLIDFTLNHAYYGVAFTAYQINWREHFTSNDEMGPWTSHPFFEKIWPYFVGDGEFYGAKISFEDPETKANQGVVELRGRLQFSHRNQPLVDFHGLFTKDGREYPLRLLGEGLIENDQNWKMAVDLSLQEEGGEKMSTYMAFSSLGSKKYQFESRFQNISEDPVDLVQRLVKIKYPHLKPYFLEQGNFEGAFVGLIENRRFQSLDVKKLNVGQAQLRDLKHNFLFSAKQMKGNGEFDFSNADFFDGTFWELKIHEGAFDGFENVHVARLDADLSMHDQYLKPSKVTAILNGIESDMHFEGLYTHLNVNLDFGLTPKTLFELFGHERKNALSQFDEKLALDFDMHLRTSREELSIEGNLDLIRENCPTDSVLFGAKWEMAELLHAGFLNGLNLGWFKAGTLSAETINLPLEFFEKNWRAQGRAALEGTLNREKIALSLDPSDLVYTSPYVQLEAGYCGEKAPSCHFRYDLISGQWFGKLPLKNAKLIEKSFGIEFDSFSSELELEGDFFEFQNVVASAQGTSFKGAVSLDYQYGDYAELCIKTDEIKGSTQAIQKFLRHFSPFSTMDLPLGGEVTSGENGMILRAFVGEREELLGWEVSLTLHNGAYPITPSCSFQGLTTRFEWSWRDQVLSLIESDGYLRLGEGKSPKNYHLNIPVARADFKKGSWDYDLRLETPTHDICRLVGDARRDEAKKELQIHIDPELTRFFGAKVNFRKFSIGDEGKIRCLDFETDLSSRDLYHHLDFLVHAGLLPLKASTLEEMQSPRFEGSTHLKVYLSDADEAFSFEAKSDHFAFGTIDWEKLLIHGERKGNEFKLDHFSVGSLTMTAHMIKEKDTWEIPTFYVDWKNCKLRSEKGLFDKENGVVKLPLKHLNVDLEELLKLVPNLGEYDLSYLMGQLATSGNLECNLSKGLKDWSLDAQLQLLGKDFSKGRLRVESAKPIHLHFSQERGVEIGGAVFHFFHPRSNQHWAKCEFEKLGYDFESKSWRGTQFKLVLPPEMVHHLGATSALPYLGAGEGYLTLFDQPFKWDNQMELTFDFKFGERAEVEGRLKEGYYWIGDKAWYLNDLRYLLSGGEIELKMNTLLDEHPFDLQAQVSLLPHLKTRIMIQETLVEDQATVHPLTIVSNWNQNEGFFIQSIEGAVSGLDFSFHHNPRGSFLDQMVLTGQLKIDVPKLSKVLPKSMQETIQEFEIGKGYELSGDWVISKEKLLDSHFTGYLKGKRFQLMGSEMETLLSEISIHKDHIELAKLNLSDVSGIFSIDDVRIAKVEDQKWKVSIPRIVAQNFRPSLLKKVGRYQGQIKPLHIRDMSFHNIRGILGDAKSFTGKGNLNFTNTFKSDYNILDIPFEILGRLGLDMGLLVPIKGRLDYVMADGKVFLTQLTDSYSEGKRSKFYLSPSEPSFIDLDGNLNINIKMKQYVLLKITEPFTLSIAGTFEDIRYSLK</sequence>
<reference key="1">
    <citation type="journal article" date="2011" name="Mol. Biol. Evol.">
        <title>Unity in variety -- the pan-genome of the Chlamydiae.</title>
        <authorList>
            <person name="Collingro A."/>
            <person name="Tischler P."/>
            <person name="Weinmaier T."/>
            <person name="Penz T."/>
            <person name="Heinz E."/>
            <person name="Brunham R.C."/>
            <person name="Read T.D."/>
            <person name="Bavoil P.M."/>
            <person name="Sachse K."/>
            <person name="Kahane S."/>
            <person name="Friedman M.G."/>
            <person name="Rattei T."/>
            <person name="Myers G.S.A."/>
            <person name="Horn M."/>
        </authorList>
    </citation>
    <scope>NUCLEOTIDE SEQUENCE</scope>
    <source>
        <strain>Z</strain>
    </source>
</reference>
<evidence type="ECO:0000313" key="1">
    <source>
        <dbReference type="EMBL" id="CCB88357.1"/>
    </source>
</evidence>
<dbReference type="Proteomes" id="UP000000496">
    <property type="component" value="Chromosome gsn.131"/>
</dbReference>
<reference evidence="1 2" key="2">
    <citation type="journal article" date="2011" name="Mol. Biol. Evol.">
        <title>Unity in variety--the pan-genome of the Chlamydiae.</title>
        <authorList>
            <person name="Collingro A."/>
            <person name="Tischler P."/>
            <person name="Weinmaier T."/>
            <person name="Penz T."/>
            <person name="Heinz E."/>
            <person name="Brunham R.C."/>
            <person name="Read T.D."/>
            <person name="Bavoil P.M."/>
            <person name="Sachse K."/>
            <person name="Kahane S."/>
            <person name="Friedman M.G."/>
            <person name="Rattei T."/>
            <person name="Myers G.S."/>
            <person name="Horn M."/>
        </authorList>
    </citation>
    <scope>NUCLEOTIDE SEQUENCE [LARGE SCALE GENOMIC DNA]</scope>
    <source>
        <strain evidence="2">ATCC VR-1471 / Z</strain>
    </source>
</reference>
<dbReference type="OrthoDB" id="19674at2"/>
<proteinExistence type="predicted"/>
<dbReference type="RefSeq" id="WP_013942824.1">
    <property type="nucleotide sequence ID" value="NC_015713.1"/>
</dbReference>
<dbReference type="KEGG" id="sng:SNE_A04800"/>